<dbReference type="Gene3D" id="3.40.190.10">
    <property type="entry name" value="Periplasmic binding protein-like II"/>
    <property type="match status" value="2"/>
</dbReference>
<name>A0A8I1KJA0_9HYPH</name>
<evidence type="ECO:0008006" key="5">
    <source>
        <dbReference type="Google" id="ProtNLM"/>
    </source>
</evidence>
<dbReference type="Pfam" id="PF16868">
    <property type="entry name" value="NMT1_3"/>
    <property type="match status" value="1"/>
</dbReference>
<dbReference type="SUPFAM" id="SSF53850">
    <property type="entry name" value="Periplasmic binding protein-like II"/>
    <property type="match status" value="1"/>
</dbReference>
<comment type="caution">
    <text evidence="3">The sequence shown here is derived from an EMBL/GenBank/DDBJ whole genome shotgun (WGS) entry which is preliminary data.</text>
</comment>
<dbReference type="Proteomes" id="UP000623250">
    <property type="component" value="Unassembled WGS sequence"/>
</dbReference>
<gene>
    <name evidence="3" type="ORF">JDN41_08115</name>
</gene>
<dbReference type="RefSeq" id="WP_037235342.1">
    <property type="nucleotide sequence ID" value="NZ_JAEMUK010000014.1"/>
</dbReference>
<dbReference type="PANTHER" id="PTHR42941">
    <property type="entry name" value="SLL1037 PROTEIN"/>
    <property type="match status" value="1"/>
</dbReference>
<keyword evidence="2" id="KW-0732">Signal</keyword>
<reference evidence="3 4" key="1">
    <citation type="submission" date="2020-12" db="EMBL/GenBank/DDBJ databases">
        <title>Revised draft genomes of Rhodomicrobium vannielii ATCC 17100 and Rhodomicrobium udaipurense JA643.</title>
        <authorList>
            <person name="Conners E.M."/>
            <person name="Davenport E.J."/>
            <person name="Bose A."/>
        </authorList>
    </citation>
    <scope>NUCLEOTIDE SEQUENCE [LARGE SCALE GENOMIC DNA]</scope>
    <source>
        <strain evidence="3 4">JA643</strain>
    </source>
</reference>
<dbReference type="PANTHER" id="PTHR42941:SF1">
    <property type="entry name" value="SLL1037 PROTEIN"/>
    <property type="match status" value="1"/>
</dbReference>
<proteinExistence type="predicted"/>
<protein>
    <recommendedName>
        <fullName evidence="5">TRAP transporter substrate-binding protein</fullName>
    </recommendedName>
</protein>
<evidence type="ECO:0000313" key="4">
    <source>
        <dbReference type="Proteomes" id="UP000623250"/>
    </source>
</evidence>
<dbReference type="EMBL" id="JAEMUK010000014">
    <property type="protein sequence ID" value="MBJ7543522.1"/>
    <property type="molecule type" value="Genomic_DNA"/>
</dbReference>
<sequence length="388" mass="43002">MVLRLLATSLLILLFESGTALAQAPTRPNTPAPQATGAPQAQKPSAAGAVGIVTGDVESTGIRMAADLARLLDSDNDLRIIPIAGKSPAQNISDLLSLRAIDAAIVQSDVLAYFVKTGRQPNVQTRMLYIAKLHSEEFHVLSRMQFTCLQDLNERRVSFGPRESGSAITAESVFEAAGVRPDVLYLDHEDAIEKLKKGEIDALVSVSGKPSRAFDRISHRDRVHFLDVEYLPSLQQSYLPAIITKEDYPELVAPNESVATVGVSTVLFVHNWHPQSERFRNVSRFAEKFLTNFETLKAGTFNPKWRDVNIRAPLKGWTRFQPAERWLVANAAAKAQTVTSPQAAAQLKTMLQKFVESQRGSGADEEELFNQFVRWYQQQGTQPPPRQQ</sequence>
<feature type="compositionally biased region" description="Low complexity" evidence="1">
    <location>
        <begin position="32"/>
        <end position="43"/>
    </location>
</feature>
<evidence type="ECO:0000256" key="1">
    <source>
        <dbReference type="SAM" id="MobiDB-lite"/>
    </source>
</evidence>
<feature type="chain" id="PRO_5034078663" description="TRAP transporter substrate-binding protein" evidence="2">
    <location>
        <begin position="23"/>
        <end position="388"/>
    </location>
</feature>
<dbReference type="AlphaFoldDB" id="A0A8I1KJA0"/>
<dbReference type="InterPro" id="IPR011852">
    <property type="entry name" value="TRAP_TAXI"/>
</dbReference>
<accession>A0A8I1KJA0</accession>
<feature type="signal peptide" evidence="2">
    <location>
        <begin position="1"/>
        <end position="22"/>
    </location>
</feature>
<evidence type="ECO:0000313" key="3">
    <source>
        <dbReference type="EMBL" id="MBJ7543522.1"/>
    </source>
</evidence>
<evidence type="ECO:0000256" key="2">
    <source>
        <dbReference type="SAM" id="SignalP"/>
    </source>
</evidence>
<feature type="region of interest" description="Disordered" evidence="1">
    <location>
        <begin position="23"/>
        <end position="43"/>
    </location>
</feature>
<keyword evidence="4" id="KW-1185">Reference proteome</keyword>
<organism evidence="3 4">
    <name type="scientific">Rhodomicrobium udaipurense</name>
    <dbReference type="NCBI Taxonomy" id="1202716"/>
    <lineage>
        <taxon>Bacteria</taxon>
        <taxon>Pseudomonadati</taxon>
        <taxon>Pseudomonadota</taxon>
        <taxon>Alphaproteobacteria</taxon>
        <taxon>Hyphomicrobiales</taxon>
        <taxon>Hyphomicrobiaceae</taxon>
        <taxon>Rhodomicrobium</taxon>
    </lineage>
</organism>